<sequence>MMHGRSSPSQLFFEMTLCGPGWKHIEVLVMGDDKGDVAYLWERECSVQRRFQKLALVYTVNLNLNLIDNEYAQMAPSTITRNIVRLLLAASMKMTWASRYQDVGTFEYLVKSHTGEWVFFEINPRIQVEHIVTEIMDLDSPPQGNAIQLRLAAEDPAKDFRLSPGNIRPSSIMCFSGRGERVDT</sequence>
<accession>A0A165WQB1</accession>
<evidence type="ECO:0000256" key="3">
    <source>
        <dbReference type="ARBA" id="ARBA00022840"/>
    </source>
</evidence>
<evidence type="ECO:0000256" key="2">
    <source>
        <dbReference type="ARBA" id="ARBA00022741"/>
    </source>
</evidence>
<dbReference type="GO" id="GO:0016874">
    <property type="term" value="F:ligase activity"/>
    <property type="evidence" value="ECO:0007669"/>
    <property type="project" value="UniProtKB-KW"/>
</dbReference>
<keyword evidence="1" id="KW-0436">Ligase</keyword>
<organism evidence="5 6">
    <name type="scientific">Athelia psychrophila</name>
    <dbReference type="NCBI Taxonomy" id="1759441"/>
    <lineage>
        <taxon>Eukaryota</taxon>
        <taxon>Fungi</taxon>
        <taxon>Dikarya</taxon>
        <taxon>Basidiomycota</taxon>
        <taxon>Agaricomycotina</taxon>
        <taxon>Agaricomycetes</taxon>
        <taxon>Agaricomycetidae</taxon>
        <taxon>Atheliales</taxon>
        <taxon>Atheliaceae</taxon>
        <taxon>Athelia</taxon>
    </lineage>
</organism>
<evidence type="ECO:0000313" key="5">
    <source>
        <dbReference type="EMBL" id="KZP07805.1"/>
    </source>
</evidence>
<dbReference type="GO" id="GO:0005524">
    <property type="term" value="F:ATP binding"/>
    <property type="evidence" value="ECO:0007669"/>
    <property type="project" value="UniProtKB-KW"/>
</dbReference>
<dbReference type="SUPFAM" id="SSF56059">
    <property type="entry name" value="Glutathione synthetase ATP-binding domain-like"/>
    <property type="match status" value="1"/>
</dbReference>
<dbReference type="EMBL" id="KV417740">
    <property type="protein sequence ID" value="KZP07805.1"/>
    <property type="molecule type" value="Genomic_DNA"/>
</dbReference>
<dbReference type="OrthoDB" id="196847at2759"/>
<dbReference type="PANTHER" id="PTHR45007:SF1">
    <property type="entry name" value="CARBOXYLASE, PUTATIVE (AFU_ORTHOLOGUE AFUA_5G07570)-RELATED"/>
    <property type="match status" value="1"/>
</dbReference>
<proteinExistence type="predicted"/>
<keyword evidence="2" id="KW-0547">Nucleotide-binding</keyword>
<evidence type="ECO:0000256" key="1">
    <source>
        <dbReference type="ARBA" id="ARBA00022598"/>
    </source>
</evidence>
<gene>
    <name evidence="5" type="ORF">FIBSPDRAFT_278019</name>
</gene>
<dbReference type="PANTHER" id="PTHR45007">
    <property type="entry name" value="CARBOXYLASE, PUTATIVE (AFU_ORTHOLOGUE AFUA_5G07570)-RELATED"/>
    <property type="match status" value="1"/>
</dbReference>
<dbReference type="Pfam" id="PF02786">
    <property type="entry name" value="CPSase_L_D2"/>
    <property type="match status" value="1"/>
</dbReference>
<dbReference type="Proteomes" id="UP000076532">
    <property type="component" value="Unassembled WGS sequence"/>
</dbReference>
<feature type="domain" description="Biotin carboxylation" evidence="4">
    <location>
        <begin position="1"/>
        <end position="184"/>
    </location>
</feature>
<dbReference type="InterPro" id="IPR005479">
    <property type="entry name" value="CPAse_ATP-bd"/>
</dbReference>
<name>A0A165WQB1_9AGAM</name>
<protein>
    <recommendedName>
        <fullName evidence="4">Biotin carboxylation domain-containing protein</fullName>
    </recommendedName>
</protein>
<keyword evidence="6" id="KW-1185">Reference proteome</keyword>
<reference evidence="5 6" key="1">
    <citation type="journal article" date="2016" name="Mol. Biol. Evol.">
        <title>Comparative Genomics of Early-Diverging Mushroom-Forming Fungi Provides Insights into the Origins of Lignocellulose Decay Capabilities.</title>
        <authorList>
            <person name="Nagy L.G."/>
            <person name="Riley R."/>
            <person name="Tritt A."/>
            <person name="Adam C."/>
            <person name="Daum C."/>
            <person name="Floudas D."/>
            <person name="Sun H."/>
            <person name="Yadav J.S."/>
            <person name="Pangilinan J."/>
            <person name="Larsson K.H."/>
            <person name="Matsuura K."/>
            <person name="Barry K."/>
            <person name="Labutti K."/>
            <person name="Kuo R."/>
            <person name="Ohm R.A."/>
            <person name="Bhattacharya S.S."/>
            <person name="Shirouzu T."/>
            <person name="Yoshinaga Y."/>
            <person name="Martin F.M."/>
            <person name="Grigoriev I.V."/>
            <person name="Hibbett D.S."/>
        </authorList>
    </citation>
    <scope>NUCLEOTIDE SEQUENCE [LARGE SCALE GENOMIC DNA]</scope>
    <source>
        <strain evidence="5 6">CBS 109695</strain>
    </source>
</reference>
<keyword evidence="3" id="KW-0067">ATP-binding</keyword>
<evidence type="ECO:0000259" key="4">
    <source>
        <dbReference type="PROSITE" id="PS50979"/>
    </source>
</evidence>
<dbReference type="AlphaFoldDB" id="A0A165WQB1"/>
<dbReference type="Gene3D" id="3.30.470.20">
    <property type="entry name" value="ATP-grasp fold, B domain"/>
    <property type="match status" value="1"/>
</dbReference>
<evidence type="ECO:0000313" key="6">
    <source>
        <dbReference type="Proteomes" id="UP000076532"/>
    </source>
</evidence>
<dbReference type="InterPro" id="IPR011764">
    <property type="entry name" value="Biotin_carboxylation_dom"/>
</dbReference>
<dbReference type="PROSITE" id="PS50979">
    <property type="entry name" value="BC"/>
    <property type="match status" value="1"/>
</dbReference>
<dbReference type="STRING" id="436010.A0A165WQB1"/>